<gene>
    <name evidence="4" type="ORF">OQ273_12970</name>
</gene>
<keyword evidence="5" id="KW-1185">Reference proteome</keyword>
<evidence type="ECO:0000313" key="5">
    <source>
        <dbReference type="Proteomes" id="UP001151234"/>
    </source>
</evidence>
<accession>A0A9X3ZI66</accession>
<dbReference type="Pfam" id="PF19278">
    <property type="entry name" value="Hydant_A_C"/>
    <property type="match status" value="1"/>
</dbReference>
<dbReference type="InterPro" id="IPR045079">
    <property type="entry name" value="Oxoprolinase-like"/>
</dbReference>
<evidence type="ECO:0000259" key="2">
    <source>
        <dbReference type="Pfam" id="PF05378"/>
    </source>
</evidence>
<dbReference type="EMBL" id="JAPJZI010000001">
    <property type="protein sequence ID" value="MDA5399488.1"/>
    <property type="molecule type" value="Genomic_DNA"/>
</dbReference>
<dbReference type="InterPro" id="IPR008040">
    <property type="entry name" value="Hydant_A_N"/>
</dbReference>
<dbReference type="AlphaFoldDB" id="A0A9X3ZI66"/>
<dbReference type="Pfam" id="PF01968">
    <property type="entry name" value="Hydantoinase_A"/>
    <property type="match status" value="1"/>
</dbReference>
<dbReference type="PANTHER" id="PTHR11365">
    <property type="entry name" value="5-OXOPROLINASE RELATED"/>
    <property type="match status" value="1"/>
</dbReference>
<proteinExistence type="predicted"/>
<feature type="domain" description="Hydantoinase A/oxoprolinase" evidence="1">
    <location>
        <begin position="201"/>
        <end position="497"/>
    </location>
</feature>
<feature type="domain" description="Acetophenone carboxylase-like C-terminal" evidence="3">
    <location>
        <begin position="541"/>
        <end position="675"/>
    </location>
</feature>
<sequence length="691" mass="73593">MIRLAVDIGGTFTDIVLETDGAFSTYKLLTTPERPEMASMEGILHLLSREGRELSEVGTIIHGTTLATNALIERKGAKTALVTTEGFRDVLEMRYEKRFDQYDLNLRMPEPLVPRDLRFTLGERVLADGSVLKALDVSDIKKLAGKLIEAGVGAVAVGFLHAYANASHEKLVAEELAKRLPPDVTICTSSDVSAEAREYDRFSTVCANAYVRPLMSSYLQRFNAALRDHGFGGSFMLMLSGGGLTTLEQACRTPIRLVESGPAGGVSLAAHIAAQVNSRRTLAFDLGGTTAKICFLKDCAPQTTRRFEVARAWRDRKGSGLPVRVPTIELVEIGAGGGSIARLDNLKRISVGPESAGASPGPRAYGLGGEDATLTDANVTLGRIAPEGFAGGTIQIDPELARTAIDGQLARPLGLSSPQAAAMGVVEVADEVMANAARIHGLELGLVVADFDLVVSGGGGPLHATRLAEKLSIQRIFVPENAGVGSAVGFLHAPVAFESARSVMRLTSDIDVSALSQSIADVRQSAVEVVSSCAPGGSYQVSAYAEFRYLGQGQEIRLSMDTSAPLGEEIERLEKAFHVEFKRLYGFSMPEVELELVSFSVTASLEASPQETDTTPKTPVGEGVCAGRMIYDRDAEEFVAFRSVPRDALHVGEKFSGPAVVTEAQTTTVIGKGWTGTKLESGHLLVERDAA</sequence>
<protein>
    <submittedName>
        <fullName evidence="4">Hydantoinase/oxoprolinase family protein</fullName>
    </submittedName>
</protein>
<dbReference type="InterPro" id="IPR049517">
    <property type="entry name" value="ACX-like_C"/>
</dbReference>
<organism evidence="4 5">
    <name type="scientific">Hoeflea prorocentri</name>
    <dbReference type="NCBI Taxonomy" id="1922333"/>
    <lineage>
        <taxon>Bacteria</taxon>
        <taxon>Pseudomonadati</taxon>
        <taxon>Pseudomonadota</taxon>
        <taxon>Alphaproteobacteria</taxon>
        <taxon>Hyphomicrobiales</taxon>
        <taxon>Rhizobiaceae</taxon>
        <taxon>Hoeflea</taxon>
    </lineage>
</organism>
<evidence type="ECO:0000259" key="3">
    <source>
        <dbReference type="Pfam" id="PF19278"/>
    </source>
</evidence>
<evidence type="ECO:0000259" key="1">
    <source>
        <dbReference type="Pfam" id="PF01968"/>
    </source>
</evidence>
<name>A0A9X3ZI66_9HYPH</name>
<dbReference type="RefSeq" id="WP_267990921.1">
    <property type="nucleotide sequence ID" value="NZ_JAPJZI010000001.1"/>
</dbReference>
<dbReference type="Pfam" id="PF05378">
    <property type="entry name" value="Hydant_A_N"/>
    <property type="match status" value="1"/>
</dbReference>
<comment type="caution">
    <text evidence="4">The sequence shown here is derived from an EMBL/GenBank/DDBJ whole genome shotgun (WGS) entry which is preliminary data.</text>
</comment>
<reference evidence="4" key="1">
    <citation type="submission" date="2022-11" db="EMBL/GenBank/DDBJ databases">
        <title>Draft genome sequence of Hoeflea poritis E7-10 and Hoeflea prorocentri PM5-8, separated from scleractinian coral Porites lutea and marine dinoflagellate.</title>
        <authorList>
            <person name="Zhang G."/>
            <person name="Wei Q."/>
            <person name="Cai L."/>
        </authorList>
    </citation>
    <scope>NUCLEOTIDE SEQUENCE</scope>
    <source>
        <strain evidence="4">PM5-8</strain>
    </source>
</reference>
<dbReference type="GO" id="GO:0006749">
    <property type="term" value="P:glutathione metabolic process"/>
    <property type="evidence" value="ECO:0007669"/>
    <property type="project" value="TreeGrafter"/>
</dbReference>
<evidence type="ECO:0000313" key="4">
    <source>
        <dbReference type="EMBL" id="MDA5399488.1"/>
    </source>
</evidence>
<dbReference type="Proteomes" id="UP001151234">
    <property type="component" value="Unassembled WGS sequence"/>
</dbReference>
<dbReference type="PANTHER" id="PTHR11365:SF23">
    <property type="entry name" value="HYPOTHETICAL 5-OXOPROLINASE (EUROFUNG)-RELATED"/>
    <property type="match status" value="1"/>
</dbReference>
<feature type="domain" description="Hydantoinase/oxoprolinase N-terminal" evidence="2">
    <location>
        <begin position="3"/>
        <end position="178"/>
    </location>
</feature>
<dbReference type="GO" id="GO:0017168">
    <property type="term" value="F:5-oxoprolinase (ATP-hydrolyzing) activity"/>
    <property type="evidence" value="ECO:0007669"/>
    <property type="project" value="TreeGrafter"/>
</dbReference>
<dbReference type="InterPro" id="IPR002821">
    <property type="entry name" value="Hydantoinase_A"/>
</dbReference>
<dbReference type="GO" id="GO:0005829">
    <property type="term" value="C:cytosol"/>
    <property type="evidence" value="ECO:0007669"/>
    <property type="project" value="TreeGrafter"/>
</dbReference>